<feature type="compositionally biased region" description="Basic and acidic residues" evidence="2">
    <location>
        <begin position="415"/>
        <end position="424"/>
    </location>
</feature>
<dbReference type="Proteomes" id="UP001391051">
    <property type="component" value="Unassembled WGS sequence"/>
</dbReference>
<proteinExistence type="predicted"/>
<reference evidence="3 4" key="1">
    <citation type="submission" date="2023-01" db="EMBL/GenBank/DDBJ databases">
        <title>Analysis of 21 Apiospora genomes using comparative genomics revels a genus with tremendous synthesis potential of carbohydrate active enzymes and secondary metabolites.</title>
        <authorList>
            <person name="Sorensen T."/>
        </authorList>
    </citation>
    <scope>NUCLEOTIDE SEQUENCE [LARGE SCALE GENOMIC DNA]</scope>
    <source>
        <strain evidence="3 4">CBS 24483</strain>
    </source>
</reference>
<sequence length="779" mass="88743">MVKDIDYFGFDKPAKSTAKCDPKDVDYFNFPKPTGTDETSTTKISPCCPGKPRKAPQDLPADVEKMTKAVEEAKLECGREYGSFTIHDLVNLYGGYITLIEDLVTEKVRQAKMTEGIFPDFPESIDYAYLAKKSVGIDIDGEEDPKEPDRKVLDEHKAKAAEEHKKYVELIARMMGHLKAFDDLFANIPKTGVFNTERREWHPELRALYQELNLPLFSQDDTNEALGEHTSNIAQFLNDHRPNTEDAWEAGELMNDGSFIDTFKEFQALPSSATELKTDIDRKDLLHSSAHLLREACHELQVDWRAVDIEWKELVDPKSRPAYTKVHWKRDAFKRGSGMDDAEEFNPGTFSVKEALGYRDRQREQSPDPPVKKQRNTAFKRGPDDSGEVDDESPPAAKRAKAAAAKPKPPRIAKNTKEPVRGETDPATVQFTEMRSADTDIQWLESYTMSYEAGQDRRRDLASLLADPLLPYPSAAAKSYRGDFQNIVRSLRLLKNRVYGETTAASAQPTLAAELADAHDRVRAGVRSHQGKRDNRSLKAQRLAAFRLVYLRVLILRREMGLAAQGGGQQKGGPSLDELHARRLEDWIDHETAWNEADVVTIGRLRATATATRRKYDERVRKRNASIKRWTEKIEELRKKDEAEQQKQREEEKTTAAEVLVVDPTPTPNKVVEEDEKEEEKWEEEPTAPVLSKTARHQLETRYQGSILADFPRRYQGARRMDSKYWSTTDSRSLSGVDAFRPGGPPGWETMPTETTWEKLQYMVVLTHWRFLKAFEIGL</sequence>
<feature type="coiled-coil region" evidence="1">
    <location>
        <begin position="620"/>
        <end position="660"/>
    </location>
</feature>
<evidence type="ECO:0000313" key="3">
    <source>
        <dbReference type="EMBL" id="KAK7946032.1"/>
    </source>
</evidence>
<name>A0ABR1Q222_9PEZI</name>
<accession>A0ABR1Q222</accession>
<dbReference type="RefSeq" id="XP_066696066.1">
    <property type="nucleotide sequence ID" value="XM_066846575.1"/>
</dbReference>
<feature type="compositionally biased region" description="Acidic residues" evidence="2">
    <location>
        <begin position="673"/>
        <end position="686"/>
    </location>
</feature>
<feature type="region of interest" description="Disordered" evidence="2">
    <location>
        <begin position="337"/>
        <end position="427"/>
    </location>
</feature>
<feature type="compositionally biased region" description="Low complexity" evidence="2">
    <location>
        <begin position="394"/>
        <end position="406"/>
    </location>
</feature>
<keyword evidence="1" id="KW-0175">Coiled coil</keyword>
<protein>
    <submittedName>
        <fullName evidence="3">Uncharacterized protein</fullName>
    </submittedName>
</protein>
<organism evidence="3 4">
    <name type="scientific">Apiospora aurea</name>
    <dbReference type="NCBI Taxonomy" id="335848"/>
    <lineage>
        <taxon>Eukaryota</taxon>
        <taxon>Fungi</taxon>
        <taxon>Dikarya</taxon>
        <taxon>Ascomycota</taxon>
        <taxon>Pezizomycotina</taxon>
        <taxon>Sordariomycetes</taxon>
        <taxon>Xylariomycetidae</taxon>
        <taxon>Amphisphaeriales</taxon>
        <taxon>Apiosporaceae</taxon>
        <taxon>Apiospora</taxon>
    </lineage>
</organism>
<dbReference type="GeneID" id="92079637"/>
<gene>
    <name evidence="3" type="ORF">PG986_010353</name>
</gene>
<dbReference type="EMBL" id="JAQQWE010000007">
    <property type="protein sequence ID" value="KAK7946032.1"/>
    <property type="molecule type" value="Genomic_DNA"/>
</dbReference>
<keyword evidence="4" id="KW-1185">Reference proteome</keyword>
<feature type="compositionally biased region" description="Basic and acidic residues" evidence="2">
    <location>
        <begin position="356"/>
        <end position="366"/>
    </location>
</feature>
<comment type="caution">
    <text evidence="3">The sequence shown here is derived from an EMBL/GenBank/DDBJ whole genome shotgun (WGS) entry which is preliminary data.</text>
</comment>
<evidence type="ECO:0000256" key="1">
    <source>
        <dbReference type="SAM" id="Coils"/>
    </source>
</evidence>
<feature type="region of interest" description="Disordered" evidence="2">
    <location>
        <begin position="666"/>
        <end position="691"/>
    </location>
</feature>
<evidence type="ECO:0000313" key="4">
    <source>
        <dbReference type="Proteomes" id="UP001391051"/>
    </source>
</evidence>
<evidence type="ECO:0000256" key="2">
    <source>
        <dbReference type="SAM" id="MobiDB-lite"/>
    </source>
</evidence>